<dbReference type="SUPFAM" id="SSF54593">
    <property type="entry name" value="Glyoxalase/Bleomycin resistance protein/Dihydroxybiphenyl dioxygenase"/>
    <property type="match status" value="1"/>
</dbReference>
<gene>
    <name evidence="2" type="ORF">IAA63_05075</name>
</gene>
<dbReference type="Proteomes" id="UP000886723">
    <property type="component" value="Unassembled WGS sequence"/>
</dbReference>
<dbReference type="PROSITE" id="PS51819">
    <property type="entry name" value="VOC"/>
    <property type="match status" value="1"/>
</dbReference>
<accession>A0A9D1NTE3</accession>
<proteinExistence type="predicted"/>
<protein>
    <submittedName>
        <fullName evidence="2">2-dehydro-3-deoxyphosphogluconate aldolase</fullName>
    </submittedName>
</protein>
<organism evidence="2 3">
    <name type="scientific">Candidatus Pullilachnospira stercoravium</name>
    <dbReference type="NCBI Taxonomy" id="2840913"/>
    <lineage>
        <taxon>Bacteria</taxon>
        <taxon>Bacillati</taxon>
        <taxon>Bacillota</taxon>
        <taxon>Clostridia</taxon>
        <taxon>Lachnospirales</taxon>
        <taxon>Lachnospiraceae</taxon>
        <taxon>Lachnospiraceae incertae sedis</taxon>
        <taxon>Candidatus Pullilachnospira</taxon>
    </lineage>
</organism>
<feature type="domain" description="VOC" evidence="1">
    <location>
        <begin position="6"/>
        <end position="115"/>
    </location>
</feature>
<sequence>MKNKFELEHIGINTPNPEEAEKLAQLLSMMFNLEPRHGQKSEFGGPYFECMKSPFLGTNGHIAMRTPDLTAAVEELKEKGFTFNMETAAYNEDGTIKNVYLDGEYGGFAIHIMQK</sequence>
<dbReference type="EMBL" id="DVON01000109">
    <property type="protein sequence ID" value="HIV12496.1"/>
    <property type="molecule type" value="Genomic_DNA"/>
</dbReference>
<comment type="caution">
    <text evidence="2">The sequence shown here is derived from an EMBL/GenBank/DDBJ whole genome shotgun (WGS) entry which is preliminary data.</text>
</comment>
<reference evidence="2" key="2">
    <citation type="journal article" date="2021" name="PeerJ">
        <title>Extensive microbial diversity within the chicken gut microbiome revealed by metagenomics and culture.</title>
        <authorList>
            <person name="Gilroy R."/>
            <person name="Ravi A."/>
            <person name="Getino M."/>
            <person name="Pursley I."/>
            <person name="Horton D.L."/>
            <person name="Alikhan N.F."/>
            <person name="Baker D."/>
            <person name="Gharbi K."/>
            <person name="Hall N."/>
            <person name="Watson M."/>
            <person name="Adriaenssens E.M."/>
            <person name="Foster-Nyarko E."/>
            <person name="Jarju S."/>
            <person name="Secka A."/>
            <person name="Antonio M."/>
            <person name="Oren A."/>
            <person name="Chaudhuri R.R."/>
            <person name="La Ragione R."/>
            <person name="Hildebrand F."/>
            <person name="Pallen M.J."/>
        </authorList>
    </citation>
    <scope>NUCLEOTIDE SEQUENCE</scope>
    <source>
        <strain evidence="2">ChiBcec2-4451</strain>
    </source>
</reference>
<evidence type="ECO:0000259" key="1">
    <source>
        <dbReference type="PROSITE" id="PS51819"/>
    </source>
</evidence>
<evidence type="ECO:0000313" key="2">
    <source>
        <dbReference type="EMBL" id="HIV12496.1"/>
    </source>
</evidence>
<dbReference type="AlphaFoldDB" id="A0A9D1NTE3"/>
<dbReference type="InterPro" id="IPR037523">
    <property type="entry name" value="VOC_core"/>
</dbReference>
<name>A0A9D1NTE3_9FIRM</name>
<evidence type="ECO:0000313" key="3">
    <source>
        <dbReference type="Proteomes" id="UP000886723"/>
    </source>
</evidence>
<reference evidence="2" key="1">
    <citation type="submission" date="2020-10" db="EMBL/GenBank/DDBJ databases">
        <authorList>
            <person name="Gilroy R."/>
        </authorList>
    </citation>
    <scope>NUCLEOTIDE SEQUENCE</scope>
    <source>
        <strain evidence="2">ChiBcec2-4451</strain>
    </source>
</reference>
<dbReference type="Gene3D" id="3.10.180.10">
    <property type="entry name" value="2,3-Dihydroxybiphenyl 1,2-Dioxygenase, domain 1"/>
    <property type="match status" value="1"/>
</dbReference>
<dbReference type="InterPro" id="IPR029068">
    <property type="entry name" value="Glyas_Bleomycin-R_OHBP_Dase"/>
</dbReference>